<proteinExistence type="predicted"/>
<feature type="transmembrane region" description="Helical" evidence="1">
    <location>
        <begin position="26"/>
        <end position="47"/>
    </location>
</feature>
<protein>
    <submittedName>
        <fullName evidence="2">Uncharacterized protein</fullName>
    </submittedName>
</protein>
<evidence type="ECO:0000313" key="2">
    <source>
        <dbReference type="EMBL" id="CAG6688311.1"/>
    </source>
</evidence>
<reference evidence="2" key="1">
    <citation type="submission" date="2021-05" db="EMBL/GenBank/DDBJ databases">
        <authorList>
            <person name="Alioto T."/>
            <person name="Alioto T."/>
            <person name="Gomez Garrido J."/>
        </authorList>
    </citation>
    <scope>NUCLEOTIDE SEQUENCE</scope>
</reference>
<evidence type="ECO:0000256" key="1">
    <source>
        <dbReference type="SAM" id="Phobius"/>
    </source>
</evidence>
<keyword evidence="1" id="KW-0812">Transmembrane</keyword>
<organism evidence="2">
    <name type="scientific">Cacopsylla melanoneura</name>
    <dbReference type="NCBI Taxonomy" id="428564"/>
    <lineage>
        <taxon>Eukaryota</taxon>
        <taxon>Metazoa</taxon>
        <taxon>Ecdysozoa</taxon>
        <taxon>Arthropoda</taxon>
        <taxon>Hexapoda</taxon>
        <taxon>Insecta</taxon>
        <taxon>Pterygota</taxon>
        <taxon>Neoptera</taxon>
        <taxon>Paraneoptera</taxon>
        <taxon>Hemiptera</taxon>
        <taxon>Sternorrhyncha</taxon>
        <taxon>Psylloidea</taxon>
        <taxon>Psyllidae</taxon>
        <taxon>Psyllinae</taxon>
        <taxon>Cacopsylla</taxon>
    </lineage>
</organism>
<dbReference type="AlphaFoldDB" id="A0A8D8TGP9"/>
<dbReference type="EMBL" id="HBUF01286132">
    <property type="protein sequence ID" value="CAG6688314.1"/>
    <property type="molecule type" value="Transcribed_RNA"/>
</dbReference>
<dbReference type="EMBL" id="HBUF01286131">
    <property type="protein sequence ID" value="CAG6688311.1"/>
    <property type="molecule type" value="Transcribed_RNA"/>
</dbReference>
<keyword evidence="1" id="KW-0472">Membrane</keyword>
<sequence>MVGSAFSIDVTFSDIFFSATLSFSRLVTVLFFCSISVTVGTNVFNTIGLKPVRLIMASPYLTRRDRSIIPRSFWYFSSSLCAKSTGLNDLILELTFLARFFAAEVVLARAFMSWR</sequence>
<keyword evidence="1" id="KW-1133">Transmembrane helix</keyword>
<name>A0A8D8TGP9_9HEMI</name>
<dbReference type="EMBL" id="HBUF01286130">
    <property type="protein sequence ID" value="CAG6688308.1"/>
    <property type="molecule type" value="Transcribed_RNA"/>
</dbReference>
<accession>A0A8D8TGP9</accession>